<dbReference type="InterPro" id="IPR005543">
    <property type="entry name" value="PASTA_dom"/>
</dbReference>
<dbReference type="InterPro" id="IPR000601">
    <property type="entry name" value="PKD_dom"/>
</dbReference>
<evidence type="ECO:0000313" key="3">
    <source>
        <dbReference type="EMBL" id="QLG46865.1"/>
    </source>
</evidence>
<dbReference type="Gene3D" id="2.60.40.10">
    <property type="entry name" value="Immunoglobulins"/>
    <property type="match status" value="1"/>
</dbReference>
<dbReference type="SMART" id="SM00089">
    <property type="entry name" value="PKD"/>
    <property type="match status" value="1"/>
</dbReference>
<dbReference type="CDD" id="cd00146">
    <property type="entry name" value="PKD"/>
    <property type="match status" value="1"/>
</dbReference>
<dbReference type="SMART" id="SM00635">
    <property type="entry name" value="BID_2"/>
    <property type="match status" value="7"/>
</dbReference>
<dbReference type="AlphaFoldDB" id="A0A7H9AUJ8"/>
<gene>
    <name evidence="3" type="ORF">HYG79_16395</name>
</gene>
<keyword evidence="4" id="KW-1185">Reference proteome</keyword>
<sequence>MKRFLYKILYGLTAVLVVLACTKDVGLVTEVEFAISEEYQNQGFVNTGLSTSLSVIPEEILDDYEYFFTYTITNGSGYYENSEGLRLPEGEKIAFDPLSISLNYVGTEPGDHSVRIRAEDTFGFTEETDLDYTISNVPVVWTASSTMSQILLAGSAPINISLSIIENVPGVTYERSYRFQSGSGILLESDGTTGTPNDFIPISPGSYELIFQPDALGTVILDFVLKDSNGQELTATLEINVVEQLTPVTGIEVSPEELMLTAGDNGTLVATILPIDAADTSVLWSSSNDNIATVDNGGVVTAIAEGVAIITATSVSDAAISDTASVTVTNASVPVTGVLVSPPSSGIVLGNTQQLIATITPENATDPSVLWSSSDTAIATVDANGLVTSVSVGTVTITATSVDDSTISDTSEITVTMADVAITGIDVLPNTAEIDLGTNQQLTANITPSNATNPSVIWSSSDTSIATVDNNGLVTSLAVGTVNITATSVENDQVSDTSEIIIILANVSVTGINVTPPSTGIVEGATAQLGAEITPSNATNTGVVWSSSDTSVATVSANGLVTAVSLGSATITATSDENNAISDTSVVTVTALTVPVTGINVTPATTSIVEGATAQLDAEITPSNATNTGVVWSSSDTSVATVSANGLVTAVSVGSATITATSDENNAISDTSVVTVTALTVPVTGINVTPATTSIVEGATAQLDAEITPSNATNTGVVWSSSDTSVATVSASGLVTAVSVGSATITATSDENNAISDTSVVTVTALTVPVTGINVTPATTSIVEGATAQLDAEITPSNATNTGVVWSSSDTSVATVSANGLVTAVSEGAATITATSDENNAISDTSVVTVTTSNIDPTATNDSYTVIENSSGNIFDVLANDNDPDGNNNLLRILSVSNPINGIASIGVGQQTVIYDPNPNFIGNDQIIYTIEDGDGGEATGTINISVIANQPPTITLVDPIVVPTGNFPIDVTFRIASFGDTDGTIVNYEWNFGDTGSPNNVVNTTTDQDVMHTYTNPGMYTITVVVTDNNGATGSDSMTITLEEPQAPDFTFSIDPISEPGDGFDLGANVPITFRITPNAEAIAQGITFSMSFTDTSGSLQPFRYDGTTYIATQSFSVPSGTSSGVYEAPFDCVAVSLEFTVSSNLGLPPISRMVTFDVQGNNPCP</sequence>
<name>A0A7H9AUJ8_9FLAO</name>
<dbReference type="Gene3D" id="2.60.40.1080">
    <property type="match status" value="7"/>
</dbReference>
<feature type="domain" description="PASTA" evidence="2">
    <location>
        <begin position="360"/>
        <end position="419"/>
    </location>
</feature>
<dbReference type="InterPro" id="IPR035986">
    <property type="entry name" value="PKD_dom_sf"/>
</dbReference>
<dbReference type="Gene3D" id="2.60.40.2410">
    <property type="entry name" value="Uncharacterised protein PF12988, DUF3872"/>
    <property type="match status" value="3"/>
</dbReference>
<evidence type="ECO:0000313" key="4">
    <source>
        <dbReference type="Proteomes" id="UP000509302"/>
    </source>
</evidence>
<dbReference type="SUPFAM" id="SSF49373">
    <property type="entry name" value="Invasin/intimin cell-adhesion fragments"/>
    <property type="match status" value="7"/>
</dbReference>
<evidence type="ECO:0000259" key="2">
    <source>
        <dbReference type="PROSITE" id="PS51178"/>
    </source>
</evidence>
<dbReference type="Pfam" id="PF18911">
    <property type="entry name" value="PKD_4"/>
    <property type="match status" value="1"/>
</dbReference>
<dbReference type="PROSITE" id="PS50093">
    <property type="entry name" value="PKD"/>
    <property type="match status" value="1"/>
</dbReference>
<dbReference type="InterPro" id="IPR038707">
    <property type="entry name" value="TraQ_sf"/>
</dbReference>
<dbReference type="RefSeq" id="WP_179243144.1">
    <property type="nucleotide sequence ID" value="NZ_CP058595.1"/>
</dbReference>
<dbReference type="InterPro" id="IPR013783">
    <property type="entry name" value="Ig-like_fold"/>
</dbReference>
<dbReference type="PROSITE" id="PS51178">
    <property type="entry name" value="PASTA"/>
    <property type="match status" value="1"/>
</dbReference>
<dbReference type="EMBL" id="CP058595">
    <property type="protein sequence ID" value="QLG46865.1"/>
    <property type="molecule type" value="Genomic_DNA"/>
</dbReference>
<dbReference type="PANTHER" id="PTHR23019">
    <property type="entry name" value="NUCLEAR PORE MEMBRANE GLYCOPROTEIN GP210-RELATED"/>
    <property type="match status" value="1"/>
</dbReference>
<protein>
    <submittedName>
        <fullName evidence="3">Ig-like domain-containing protein</fullName>
    </submittedName>
</protein>
<accession>A0A7H9AUJ8</accession>
<dbReference type="InterPro" id="IPR003343">
    <property type="entry name" value="Big_2"/>
</dbReference>
<evidence type="ECO:0000259" key="1">
    <source>
        <dbReference type="PROSITE" id="PS50093"/>
    </source>
</evidence>
<dbReference type="KEGG" id="cagg:HYG79_16395"/>
<dbReference type="Pfam" id="PF17963">
    <property type="entry name" value="Big_9"/>
    <property type="match status" value="1"/>
</dbReference>
<dbReference type="InterPro" id="IPR045197">
    <property type="entry name" value="NUP210-like"/>
</dbReference>
<dbReference type="Proteomes" id="UP000509302">
    <property type="component" value="Chromosome"/>
</dbReference>
<dbReference type="PANTHER" id="PTHR23019:SF0">
    <property type="entry name" value="NUCLEAR PORE MEMBRANE GLYCOPROTEIN 210"/>
    <property type="match status" value="1"/>
</dbReference>
<dbReference type="Pfam" id="PF02368">
    <property type="entry name" value="Big_2"/>
    <property type="match status" value="7"/>
</dbReference>
<organism evidence="3 4">
    <name type="scientific">Costertonia aggregata</name>
    <dbReference type="NCBI Taxonomy" id="343403"/>
    <lineage>
        <taxon>Bacteria</taxon>
        <taxon>Pseudomonadati</taxon>
        <taxon>Bacteroidota</taxon>
        <taxon>Flavobacteriia</taxon>
        <taxon>Flavobacteriales</taxon>
        <taxon>Flavobacteriaceae</taxon>
        <taxon>Costertonia</taxon>
    </lineage>
</organism>
<dbReference type="InterPro" id="IPR008964">
    <property type="entry name" value="Invasin/intimin_cell_adhesion"/>
</dbReference>
<feature type="domain" description="PKD" evidence="1">
    <location>
        <begin position="965"/>
        <end position="1050"/>
    </location>
</feature>
<dbReference type="SUPFAM" id="SSF49299">
    <property type="entry name" value="PKD domain"/>
    <property type="match status" value="1"/>
</dbReference>
<proteinExistence type="predicted"/>
<reference evidence="3 4" key="1">
    <citation type="journal article" date="2006" name="Int. J. Syst. Evol. Microbiol.">
        <title>Costertonia aggregata gen. nov., sp. nov., a mesophilic marine bacterium of the family Flavobacteriaceae, isolated from a mature biofilm.</title>
        <authorList>
            <person name="Kwon K.K."/>
            <person name="Lee Y.K."/>
            <person name="Lee H.K."/>
        </authorList>
    </citation>
    <scope>NUCLEOTIDE SEQUENCE [LARGE SCALE GENOMIC DNA]</scope>
    <source>
        <strain evidence="3 4">KCCM 42265</strain>
    </source>
</reference>
<dbReference type="InterPro" id="IPR022409">
    <property type="entry name" value="PKD/Chitinase_dom"/>
</dbReference>
<dbReference type="PROSITE" id="PS51257">
    <property type="entry name" value="PROKAR_LIPOPROTEIN"/>
    <property type="match status" value="1"/>
</dbReference>